<organism evidence="7 8">
    <name type="scientific">Nonomuraea africana</name>
    <dbReference type="NCBI Taxonomy" id="46171"/>
    <lineage>
        <taxon>Bacteria</taxon>
        <taxon>Bacillati</taxon>
        <taxon>Actinomycetota</taxon>
        <taxon>Actinomycetes</taxon>
        <taxon>Streptosporangiales</taxon>
        <taxon>Streptosporangiaceae</taxon>
        <taxon>Nonomuraea</taxon>
    </lineage>
</organism>
<keyword evidence="3" id="KW-0547">Nucleotide-binding</keyword>
<keyword evidence="2" id="KW-0813">Transport</keyword>
<dbReference type="InterPro" id="IPR050319">
    <property type="entry name" value="ABC_transp_ATP-bind"/>
</dbReference>
<dbReference type="PANTHER" id="PTHR43776:SF7">
    <property type="entry name" value="D,D-DIPEPTIDE TRANSPORT ATP-BINDING PROTEIN DDPF-RELATED"/>
    <property type="match status" value="1"/>
</dbReference>
<evidence type="ECO:0000256" key="5">
    <source>
        <dbReference type="SAM" id="MobiDB-lite"/>
    </source>
</evidence>
<comment type="similarity">
    <text evidence="1">Belongs to the ABC transporter superfamily.</text>
</comment>
<evidence type="ECO:0000256" key="2">
    <source>
        <dbReference type="ARBA" id="ARBA00022448"/>
    </source>
</evidence>
<sequence length="117" mass="12904">MFIAHDLAVVRHMADRVAVMYLGKIAEIGAGEDLYGEPGHPYTRVLLSAIPVPDPEVRRERKRNILQGDPPSPADPPPGCRFHTRCHLADDTCRRVEPGLEERAGLRQLAACHHAGP</sequence>
<evidence type="ECO:0000256" key="4">
    <source>
        <dbReference type="ARBA" id="ARBA00022840"/>
    </source>
</evidence>
<evidence type="ECO:0000259" key="6">
    <source>
        <dbReference type="Pfam" id="PF08352"/>
    </source>
</evidence>
<feature type="domain" description="Oligopeptide/dipeptide ABC transporter C-terminal" evidence="6">
    <location>
        <begin position="27"/>
        <end position="93"/>
    </location>
</feature>
<feature type="compositionally biased region" description="Pro residues" evidence="5">
    <location>
        <begin position="70"/>
        <end position="79"/>
    </location>
</feature>
<dbReference type="InterPro" id="IPR027417">
    <property type="entry name" value="P-loop_NTPase"/>
</dbReference>
<evidence type="ECO:0000256" key="3">
    <source>
        <dbReference type="ARBA" id="ARBA00022741"/>
    </source>
</evidence>
<gene>
    <name evidence="7" type="ORF">H4W81_000290</name>
</gene>
<dbReference type="PANTHER" id="PTHR43776">
    <property type="entry name" value="TRANSPORT ATP-BINDING PROTEIN"/>
    <property type="match status" value="1"/>
</dbReference>
<evidence type="ECO:0000313" key="7">
    <source>
        <dbReference type="EMBL" id="MBE1557511.1"/>
    </source>
</evidence>
<protein>
    <submittedName>
        <fullName evidence="7">Oligopeptide/dipeptide ABC transporter ATP-binding protein</fullName>
    </submittedName>
</protein>
<evidence type="ECO:0000313" key="8">
    <source>
        <dbReference type="Proteomes" id="UP000661607"/>
    </source>
</evidence>
<name>A0ABR9K672_9ACTN</name>
<keyword evidence="4 7" id="KW-0067">ATP-binding</keyword>
<dbReference type="GO" id="GO:0005524">
    <property type="term" value="F:ATP binding"/>
    <property type="evidence" value="ECO:0007669"/>
    <property type="project" value="UniProtKB-KW"/>
</dbReference>
<dbReference type="InterPro" id="IPR013563">
    <property type="entry name" value="Oligopep_ABC_C"/>
</dbReference>
<accession>A0ABR9K672</accession>
<evidence type="ECO:0000256" key="1">
    <source>
        <dbReference type="ARBA" id="ARBA00005417"/>
    </source>
</evidence>
<dbReference type="EMBL" id="JADBEF010000001">
    <property type="protein sequence ID" value="MBE1557511.1"/>
    <property type="molecule type" value="Genomic_DNA"/>
</dbReference>
<feature type="region of interest" description="Disordered" evidence="5">
    <location>
        <begin position="62"/>
        <end position="81"/>
    </location>
</feature>
<comment type="caution">
    <text evidence="7">The sequence shown here is derived from an EMBL/GenBank/DDBJ whole genome shotgun (WGS) entry which is preliminary data.</text>
</comment>
<proteinExistence type="inferred from homology"/>
<dbReference type="NCBIfam" id="TIGR01727">
    <property type="entry name" value="oligo_HPY"/>
    <property type="match status" value="1"/>
</dbReference>
<dbReference type="Gene3D" id="3.40.50.300">
    <property type="entry name" value="P-loop containing nucleotide triphosphate hydrolases"/>
    <property type="match status" value="1"/>
</dbReference>
<dbReference type="Proteomes" id="UP000661607">
    <property type="component" value="Unassembled WGS sequence"/>
</dbReference>
<keyword evidence="8" id="KW-1185">Reference proteome</keyword>
<dbReference type="Pfam" id="PF08352">
    <property type="entry name" value="oligo_HPY"/>
    <property type="match status" value="1"/>
</dbReference>
<reference evidence="7 8" key="1">
    <citation type="submission" date="2020-10" db="EMBL/GenBank/DDBJ databases">
        <title>Sequencing the genomes of 1000 actinobacteria strains.</title>
        <authorList>
            <person name="Klenk H.-P."/>
        </authorList>
    </citation>
    <scope>NUCLEOTIDE SEQUENCE [LARGE SCALE GENOMIC DNA]</scope>
    <source>
        <strain evidence="7 8">DSM 43748</strain>
    </source>
</reference>
<dbReference type="SUPFAM" id="SSF52540">
    <property type="entry name" value="P-loop containing nucleoside triphosphate hydrolases"/>
    <property type="match status" value="1"/>
</dbReference>